<dbReference type="RefSeq" id="WP_017799547.1">
    <property type="nucleotide sequence ID" value="NZ_JAGGMQ010000001.1"/>
</dbReference>
<keyword evidence="1" id="KW-0472">Membrane</keyword>
<evidence type="ECO:0000313" key="2">
    <source>
        <dbReference type="EMBL" id="MBP2168754.1"/>
    </source>
</evidence>
<proteinExistence type="predicted"/>
<gene>
    <name evidence="2" type="ORF">J2125_001946</name>
</gene>
<dbReference type="Proteomes" id="UP001195624">
    <property type="component" value="Unassembled WGS sequence"/>
</dbReference>
<keyword evidence="1" id="KW-0812">Transmembrane</keyword>
<evidence type="ECO:0000256" key="1">
    <source>
        <dbReference type="SAM" id="Phobius"/>
    </source>
</evidence>
<reference evidence="3" key="1">
    <citation type="submission" date="2023-07" db="EMBL/GenBank/DDBJ databases">
        <title>Genome mining of underrepresented organisms for secondary metabolites.</title>
        <authorList>
            <person name="D'Agostino P.M."/>
        </authorList>
    </citation>
    <scope>NUCLEOTIDE SEQUENCE [LARGE SCALE GENOMIC DNA]</scope>
    <source>
        <strain evidence="3">WS4403</strain>
    </source>
</reference>
<organism evidence="2 3">
    <name type="scientific">Winslowiella toletana</name>
    <dbReference type="NCBI Taxonomy" id="92490"/>
    <lineage>
        <taxon>Bacteria</taxon>
        <taxon>Pseudomonadati</taxon>
        <taxon>Pseudomonadota</taxon>
        <taxon>Gammaproteobacteria</taxon>
        <taxon>Enterobacterales</taxon>
        <taxon>Erwiniaceae</taxon>
        <taxon>Winslowiella</taxon>
    </lineage>
</organism>
<accession>A0ABS4P7X5</accession>
<protein>
    <submittedName>
        <fullName evidence="2">Uncharacterized protein</fullName>
    </submittedName>
</protein>
<name>A0ABS4P7X5_9GAMM</name>
<sequence length="132" mass="14919">MSLYEIILGVVLITIMFVLSVRVNKKSKARKSRLKHLETSGTDILIVILSMKSTDLRLEGQFVLDLKLQVENKTDNSAWIIDSYMERAARLALGSYAKDTVYLGKMGDSREEIIFVKDESERPVPAPLSDSR</sequence>
<evidence type="ECO:0000313" key="3">
    <source>
        <dbReference type="Proteomes" id="UP001195624"/>
    </source>
</evidence>
<comment type="caution">
    <text evidence="2">The sequence shown here is derived from an EMBL/GenBank/DDBJ whole genome shotgun (WGS) entry which is preliminary data.</text>
</comment>
<dbReference type="EMBL" id="JAGGMQ010000001">
    <property type="protein sequence ID" value="MBP2168754.1"/>
    <property type="molecule type" value="Genomic_DNA"/>
</dbReference>
<feature type="transmembrane region" description="Helical" evidence="1">
    <location>
        <begin position="6"/>
        <end position="23"/>
    </location>
</feature>
<keyword evidence="3" id="KW-1185">Reference proteome</keyword>
<keyword evidence="1" id="KW-1133">Transmembrane helix</keyword>